<evidence type="ECO:0000313" key="2">
    <source>
        <dbReference type="Proteomes" id="UP001212152"/>
    </source>
</evidence>
<dbReference type="EMBL" id="JADGJQ010000007">
    <property type="protein sequence ID" value="KAJ3183021.1"/>
    <property type="molecule type" value="Genomic_DNA"/>
</dbReference>
<name>A0AAD5XQ87_9FUNG</name>
<dbReference type="Proteomes" id="UP001212152">
    <property type="component" value="Unassembled WGS sequence"/>
</dbReference>
<protein>
    <submittedName>
        <fullName evidence="1">Uncharacterized protein</fullName>
    </submittedName>
</protein>
<comment type="caution">
    <text evidence="1">The sequence shown here is derived from an EMBL/GenBank/DDBJ whole genome shotgun (WGS) entry which is preliminary data.</text>
</comment>
<keyword evidence="2" id="KW-1185">Reference proteome</keyword>
<organism evidence="1 2">
    <name type="scientific">Geranomyces variabilis</name>
    <dbReference type="NCBI Taxonomy" id="109894"/>
    <lineage>
        <taxon>Eukaryota</taxon>
        <taxon>Fungi</taxon>
        <taxon>Fungi incertae sedis</taxon>
        <taxon>Chytridiomycota</taxon>
        <taxon>Chytridiomycota incertae sedis</taxon>
        <taxon>Chytridiomycetes</taxon>
        <taxon>Spizellomycetales</taxon>
        <taxon>Powellomycetaceae</taxon>
        <taxon>Geranomyces</taxon>
    </lineage>
</organism>
<reference evidence="1" key="1">
    <citation type="submission" date="2020-05" db="EMBL/GenBank/DDBJ databases">
        <title>Phylogenomic resolution of chytrid fungi.</title>
        <authorList>
            <person name="Stajich J.E."/>
            <person name="Amses K."/>
            <person name="Simmons R."/>
            <person name="Seto K."/>
            <person name="Myers J."/>
            <person name="Bonds A."/>
            <person name="Quandt C.A."/>
            <person name="Barry K."/>
            <person name="Liu P."/>
            <person name="Grigoriev I."/>
            <person name="Longcore J.E."/>
            <person name="James T.Y."/>
        </authorList>
    </citation>
    <scope>NUCLEOTIDE SEQUENCE</scope>
    <source>
        <strain evidence="1">JEL0379</strain>
    </source>
</reference>
<accession>A0AAD5XQ87</accession>
<evidence type="ECO:0000313" key="1">
    <source>
        <dbReference type="EMBL" id="KAJ3183021.1"/>
    </source>
</evidence>
<gene>
    <name evidence="1" type="ORF">HDU87_007443</name>
</gene>
<proteinExistence type="predicted"/>
<dbReference type="AlphaFoldDB" id="A0AAD5XQ87"/>
<sequence length="247" mass="27855">MRWPDSDDDATLNNIKDVSNESEGIEFLSETASVQSLSIKSASDAIVSEAEDEAEASGNELAVAKVLEAKLLEQARVTLVFDGANISVWVRQAQSHLVTQCERGEAPDWKKSDIADILLLNNIVVFSEMYLPTFVDLGAAHGFKDTMKDHLKKALNIDAPTANDIDPYDAIQKRERMQSFAIARQGFHKQPQSEERKKTGTDEDTEVYAVLHTLLDEVFKHPALVVRWWGKRSERRRNMLYSQLAFF</sequence>